<gene>
    <name evidence="5" type="ORF">AFM18_00940</name>
</gene>
<dbReference type="Pfam" id="PF00668">
    <property type="entry name" value="Condensation"/>
    <property type="match status" value="1"/>
</dbReference>
<evidence type="ECO:0000256" key="2">
    <source>
        <dbReference type="ARBA" id="ARBA00022450"/>
    </source>
</evidence>
<feature type="domain" description="Carrier" evidence="4">
    <location>
        <begin position="954"/>
        <end position="1030"/>
    </location>
</feature>
<dbReference type="Gene3D" id="3.30.300.30">
    <property type="match status" value="1"/>
</dbReference>
<dbReference type="GO" id="GO:0043041">
    <property type="term" value="P:amino acid activation for nonribosomal peptide biosynthetic process"/>
    <property type="evidence" value="ECO:0007669"/>
    <property type="project" value="TreeGrafter"/>
</dbReference>
<evidence type="ECO:0000313" key="5">
    <source>
        <dbReference type="EMBL" id="KNE29607.1"/>
    </source>
</evidence>
<keyword evidence="3" id="KW-0597">Phosphoprotein</keyword>
<dbReference type="PANTHER" id="PTHR45527:SF1">
    <property type="entry name" value="FATTY ACID SYNTHASE"/>
    <property type="match status" value="1"/>
</dbReference>
<dbReference type="InterPro" id="IPR020806">
    <property type="entry name" value="PKS_PP-bd"/>
</dbReference>
<reference evidence="5 6" key="1">
    <citation type="submission" date="2015-07" db="EMBL/GenBank/DDBJ databases">
        <title>Draft genome of Achromobacter spanius.</title>
        <authorList>
            <person name="Wang X."/>
        </authorList>
    </citation>
    <scope>NUCLEOTIDE SEQUENCE [LARGE SCALE GENOMIC DNA]</scope>
    <source>
        <strain evidence="5 6">CGMCC9173</strain>
    </source>
</reference>
<dbReference type="InterPro" id="IPR000873">
    <property type="entry name" value="AMP-dep_synth/lig_dom"/>
</dbReference>
<organism evidence="5 6">
    <name type="scientific">Achromobacter spanius</name>
    <dbReference type="NCBI Taxonomy" id="217203"/>
    <lineage>
        <taxon>Bacteria</taxon>
        <taxon>Pseudomonadati</taxon>
        <taxon>Pseudomonadota</taxon>
        <taxon>Betaproteobacteria</taxon>
        <taxon>Burkholderiales</taxon>
        <taxon>Alcaligenaceae</taxon>
        <taxon>Achromobacter</taxon>
    </lineage>
</organism>
<dbReference type="InterPro" id="IPR023213">
    <property type="entry name" value="CAT-like_dom_sf"/>
</dbReference>
<dbReference type="Gene3D" id="3.40.50.1820">
    <property type="entry name" value="alpha/beta hydrolase"/>
    <property type="match status" value="1"/>
</dbReference>
<dbReference type="GO" id="GO:0003824">
    <property type="term" value="F:catalytic activity"/>
    <property type="evidence" value="ECO:0007669"/>
    <property type="project" value="InterPro"/>
</dbReference>
<dbReference type="PANTHER" id="PTHR45527">
    <property type="entry name" value="NONRIBOSOMAL PEPTIDE SYNTHETASE"/>
    <property type="match status" value="1"/>
</dbReference>
<dbReference type="InterPro" id="IPR020845">
    <property type="entry name" value="AMP-binding_CS"/>
</dbReference>
<dbReference type="InterPro" id="IPR006162">
    <property type="entry name" value="Ppantetheine_attach_site"/>
</dbReference>
<dbReference type="InterPro" id="IPR029058">
    <property type="entry name" value="AB_hydrolase_fold"/>
</dbReference>
<dbReference type="SUPFAM" id="SSF56801">
    <property type="entry name" value="Acetyl-CoA synthetase-like"/>
    <property type="match status" value="1"/>
</dbReference>
<dbReference type="InterPro" id="IPR009081">
    <property type="entry name" value="PP-bd_ACP"/>
</dbReference>
<evidence type="ECO:0000256" key="3">
    <source>
        <dbReference type="ARBA" id="ARBA00022553"/>
    </source>
</evidence>
<sequence length="1065" mass="112536">MSNITDIVAGDFLPLSPEQRACMARSGQAPAPRWMLARMESEHDGVALQAALRRVVAAHPALRLRFAEVPGYRGLRQQAGEDAVWTWEVVAGVGKDPTQAARAWYDRIAVRHEGLHTAWFTGVGQGGWLALAATPLIADEGSMLQLLNDVARTMDSGSKPSPSSPPDCETGEVAAFDYTHYVLWRQELAADPDAEAGRAYWRDHGEASGLQAPRLSYRAAGAAQDNAAIAVCAATAAAARGVTELAQRLDLPVETLLHAAWLALLGRLTGSYRHVTGWRHDCRADYDMLAGAVGAYEKVLPLEIDWQPDDTFEHCARRLALRRQAHIGAQEHYALAADGGARHHEVGFVAMPQGLPGVHVAAVCWETSAGMADFELALHVVLTPAADQVAHLQCVYAPHRYGAAAVQGLLAQYQDVLTQAASAPETPLSKLLPPAAPDTALYAGENWDPGAQSLLAHVLGWAARTPSAPAIVDDGETLDYAALAVRVDQAARVLAGQGVAAGAVVALRLPRGADLIIALLAAWRCGAAYLPLDPQWPVARCAALMQDAAAACVVQRAQDAALFDGVAQVTLGAGMSDATLPALNDAALLRQPAYVLYTSGSTGAPKGVAVGQRALLNYVAGATHAMGLAQARRWALTATVAADLGNTALFGALYNGAALVIASDTAMQDAQSFARFLREQRIDAIKMVPSHLAALLDCDTAIAPRTVVLGGEATAAALVQRLFKLTPGCRLFNHYGPTESTVGVMVHAVKDAADGDVGGVLPLTCVLPNCRIRLLDTDLTATAQGALGQLYIGGPQLANGYLRASGDDAFIDDPYLPGQRLYRSGDLAYALPDGAIRLAGRADHQVKIRGFRIEPAEIEAALLSLPGVQQAAVLAIARAAGVELTACVTMDDAHQSQTDAELGAALAQLLPAPMLPARIQCLPDLPRLPNGKVDRHALQARVVTALDADSAEPVAPRDALETVVAGCVAILLERDRVGVHDDFFSLGGHSLLVIKLVTRLRKQLRVEAVPGLVFDHPTVARLAAALRQQAEDPAQLDRIAQLRVQVNNLSPEERAALAAQVTEPA</sequence>
<dbReference type="GO" id="GO:0044550">
    <property type="term" value="P:secondary metabolite biosynthetic process"/>
    <property type="evidence" value="ECO:0007669"/>
    <property type="project" value="TreeGrafter"/>
</dbReference>
<protein>
    <recommendedName>
        <fullName evidence="4">Carrier domain-containing protein</fullName>
    </recommendedName>
</protein>
<evidence type="ECO:0000256" key="1">
    <source>
        <dbReference type="ARBA" id="ARBA00001957"/>
    </source>
</evidence>
<dbReference type="Pfam" id="PF13193">
    <property type="entry name" value="AMP-binding_C"/>
    <property type="match status" value="1"/>
</dbReference>
<dbReference type="InterPro" id="IPR045851">
    <property type="entry name" value="AMP-bd_C_sf"/>
</dbReference>
<dbReference type="InterPro" id="IPR001242">
    <property type="entry name" value="Condensation_dom"/>
</dbReference>
<dbReference type="PROSITE" id="PS50075">
    <property type="entry name" value="CARRIER"/>
    <property type="match status" value="1"/>
</dbReference>
<dbReference type="Gene3D" id="3.30.559.30">
    <property type="entry name" value="Nonribosomal peptide synthetase, condensation domain"/>
    <property type="match status" value="1"/>
</dbReference>
<dbReference type="CDD" id="cd05930">
    <property type="entry name" value="A_NRPS"/>
    <property type="match status" value="1"/>
</dbReference>
<keyword evidence="2" id="KW-0596">Phosphopantetheine</keyword>
<comment type="caution">
    <text evidence="5">The sequence shown here is derived from an EMBL/GenBank/DDBJ whole genome shotgun (WGS) entry which is preliminary data.</text>
</comment>
<dbReference type="NCBIfam" id="TIGR01733">
    <property type="entry name" value="AA-adenyl-dom"/>
    <property type="match status" value="1"/>
</dbReference>
<dbReference type="Pfam" id="PF00550">
    <property type="entry name" value="PP-binding"/>
    <property type="match status" value="1"/>
</dbReference>
<dbReference type="AlphaFoldDB" id="A0AAW3IAJ4"/>
<name>A0AAW3IAJ4_9BURK</name>
<dbReference type="FunFam" id="1.10.1200.10:FF:000016">
    <property type="entry name" value="Non-ribosomal peptide synthase"/>
    <property type="match status" value="1"/>
</dbReference>
<dbReference type="InterPro" id="IPR036736">
    <property type="entry name" value="ACP-like_sf"/>
</dbReference>
<dbReference type="Gene3D" id="3.30.559.10">
    <property type="entry name" value="Chloramphenicol acetyltransferase-like domain"/>
    <property type="match status" value="1"/>
</dbReference>
<evidence type="ECO:0000259" key="4">
    <source>
        <dbReference type="PROSITE" id="PS50075"/>
    </source>
</evidence>
<comment type="cofactor">
    <cofactor evidence="1">
        <name>pantetheine 4'-phosphate</name>
        <dbReference type="ChEBI" id="CHEBI:47942"/>
    </cofactor>
</comment>
<dbReference type="EMBL" id="LGVG01000001">
    <property type="protein sequence ID" value="KNE29607.1"/>
    <property type="molecule type" value="Genomic_DNA"/>
</dbReference>
<accession>A0AAW3IAJ4</accession>
<dbReference type="Proteomes" id="UP000037511">
    <property type="component" value="Unassembled WGS sequence"/>
</dbReference>
<dbReference type="GO" id="GO:0005737">
    <property type="term" value="C:cytoplasm"/>
    <property type="evidence" value="ECO:0007669"/>
    <property type="project" value="TreeGrafter"/>
</dbReference>
<dbReference type="PROSITE" id="PS00455">
    <property type="entry name" value="AMP_BINDING"/>
    <property type="match status" value="1"/>
</dbReference>
<dbReference type="InterPro" id="IPR010071">
    <property type="entry name" value="AA_adenyl_dom"/>
</dbReference>
<evidence type="ECO:0000313" key="6">
    <source>
        <dbReference type="Proteomes" id="UP000037511"/>
    </source>
</evidence>
<dbReference type="PROSITE" id="PS00012">
    <property type="entry name" value="PHOSPHOPANTETHEINE"/>
    <property type="match status" value="1"/>
</dbReference>
<dbReference type="Gene3D" id="2.30.38.10">
    <property type="entry name" value="Luciferase, Domain 3"/>
    <property type="match status" value="1"/>
</dbReference>
<dbReference type="Pfam" id="PF00501">
    <property type="entry name" value="AMP-binding"/>
    <property type="match status" value="1"/>
</dbReference>
<proteinExistence type="predicted"/>
<dbReference type="InterPro" id="IPR025110">
    <property type="entry name" value="AMP-bd_C"/>
</dbReference>
<dbReference type="Gene3D" id="3.40.50.980">
    <property type="match status" value="2"/>
</dbReference>
<dbReference type="SMART" id="SM00823">
    <property type="entry name" value="PKS_PP"/>
    <property type="match status" value="1"/>
</dbReference>
<dbReference type="GO" id="GO:0031177">
    <property type="term" value="F:phosphopantetheine binding"/>
    <property type="evidence" value="ECO:0007669"/>
    <property type="project" value="InterPro"/>
</dbReference>
<dbReference type="RefSeq" id="WP_050444824.1">
    <property type="nucleotide sequence ID" value="NZ_LGVG01000001.1"/>
</dbReference>
<dbReference type="SUPFAM" id="SSF47336">
    <property type="entry name" value="ACP-like"/>
    <property type="match status" value="1"/>
</dbReference>
<dbReference type="SUPFAM" id="SSF52777">
    <property type="entry name" value="CoA-dependent acyltransferases"/>
    <property type="match status" value="2"/>
</dbReference>
<dbReference type="GO" id="GO:0072330">
    <property type="term" value="P:monocarboxylic acid biosynthetic process"/>
    <property type="evidence" value="ECO:0007669"/>
    <property type="project" value="UniProtKB-ARBA"/>
</dbReference>